<name>A0A5R9G5K8_9BACL</name>
<dbReference type="InterPro" id="IPR036271">
    <property type="entry name" value="Tet_transcr_reg_TetR-rel_C_sf"/>
</dbReference>
<organism evidence="4 5">
    <name type="scientific">Paenibacillus antri</name>
    <dbReference type="NCBI Taxonomy" id="2582848"/>
    <lineage>
        <taxon>Bacteria</taxon>
        <taxon>Bacillati</taxon>
        <taxon>Bacillota</taxon>
        <taxon>Bacilli</taxon>
        <taxon>Bacillales</taxon>
        <taxon>Paenibacillaceae</taxon>
        <taxon>Paenibacillus</taxon>
    </lineage>
</organism>
<dbReference type="Gene3D" id="1.10.10.60">
    <property type="entry name" value="Homeodomain-like"/>
    <property type="match status" value="1"/>
</dbReference>
<dbReference type="InterPro" id="IPR001647">
    <property type="entry name" value="HTH_TetR"/>
</dbReference>
<dbReference type="SUPFAM" id="SSF46689">
    <property type="entry name" value="Homeodomain-like"/>
    <property type="match status" value="1"/>
</dbReference>
<dbReference type="Pfam" id="PF00440">
    <property type="entry name" value="TetR_N"/>
    <property type="match status" value="1"/>
</dbReference>
<gene>
    <name evidence="4" type="ORF">FE782_14215</name>
</gene>
<dbReference type="PROSITE" id="PS01081">
    <property type="entry name" value="HTH_TETR_1"/>
    <property type="match status" value="1"/>
</dbReference>
<dbReference type="AlphaFoldDB" id="A0A5R9G5K8"/>
<evidence type="ECO:0000259" key="3">
    <source>
        <dbReference type="PROSITE" id="PS50977"/>
    </source>
</evidence>
<dbReference type="GO" id="GO:0000976">
    <property type="term" value="F:transcription cis-regulatory region binding"/>
    <property type="evidence" value="ECO:0007669"/>
    <property type="project" value="TreeGrafter"/>
</dbReference>
<dbReference type="EMBL" id="VCIW01000008">
    <property type="protein sequence ID" value="TLS51652.1"/>
    <property type="molecule type" value="Genomic_DNA"/>
</dbReference>
<dbReference type="InterPro" id="IPR009057">
    <property type="entry name" value="Homeodomain-like_sf"/>
</dbReference>
<evidence type="ECO:0000313" key="5">
    <source>
        <dbReference type="Proteomes" id="UP000309676"/>
    </source>
</evidence>
<protein>
    <submittedName>
        <fullName evidence="4">TetR/AcrR family transcriptional regulator</fullName>
    </submittedName>
</protein>
<feature type="domain" description="HTH tetR-type" evidence="3">
    <location>
        <begin position="3"/>
        <end position="63"/>
    </location>
</feature>
<keyword evidence="5" id="KW-1185">Reference proteome</keyword>
<dbReference type="PANTHER" id="PTHR30055:SF226">
    <property type="entry name" value="HTH-TYPE TRANSCRIPTIONAL REGULATOR PKSA"/>
    <property type="match status" value="1"/>
</dbReference>
<evidence type="ECO:0000313" key="4">
    <source>
        <dbReference type="EMBL" id="TLS51652.1"/>
    </source>
</evidence>
<proteinExistence type="predicted"/>
<dbReference type="InterPro" id="IPR050109">
    <property type="entry name" value="HTH-type_TetR-like_transc_reg"/>
</dbReference>
<dbReference type="InterPro" id="IPR023772">
    <property type="entry name" value="DNA-bd_HTH_TetR-type_CS"/>
</dbReference>
<dbReference type="PANTHER" id="PTHR30055">
    <property type="entry name" value="HTH-TYPE TRANSCRIPTIONAL REGULATOR RUTR"/>
    <property type="match status" value="1"/>
</dbReference>
<sequence>MVEDKRKLIMDIALEHFAAFGYEKTSTNQIIHQAGISKGILFHYFSSKKQLYATVLDHGLERVASFMKDALSELPTDLFECIVGMSRAKMNFYLHEPATYKLLVGAFSAPIPEETADLIAERRRLMAAHMSVSFENVDMSKVRAGVDPSQAFDLVTSVVNLLSTRFIERHRERPDRGLELLEPFLEQIGQYLEMIESGIYSPLNKEGNKR</sequence>
<dbReference type="GO" id="GO:0003700">
    <property type="term" value="F:DNA-binding transcription factor activity"/>
    <property type="evidence" value="ECO:0007669"/>
    <property type="project" value="TreeGrafter"/>
</dbReference>
<feature type="DNA-binding region" description="H-T-H motif" evidence="2">
    <location>
        <begin position="26"/>
        <end position="45"/>
    </location>
</feature>
<evidence type="ECO:0000256" key="1">
    <source>
        <dbReference type="ARBA" id="ARBA00023125"/>
    </source>
</evidence>
<keyword evidence="1 2" id="KW-0238">DNA-binding</keyword>
<dbReference type="Proteomes" id="UP000309676">
    <property type="component" value="Unassembled WGS sequence"/>
</dbReference>
<reference evidence="4 5" key="1">
    <citation type="submission" date="2019-05" db="EMBL/GenBank/DDBJ databases">
        <authorList>
            <person name="Narsing Rao M.P."/>
            <person name="Li W.J."/>
        </authorList>
    </citation>
    <scope>NUCLEOTIDE SEQUENCE [LARGE SCALE GENOMIC DNA]</scope>
    <source>
        <strain evidence="4 5">SYSU_K30003</strain>
    </source>
</reference>
<accession>A0A5R9G5K8</accession>
<dbReference type="RefSeq" id="WP_138194878.1">
    <property type="nucleotide sequence ID" value="NZ_VCIW01000008.1"/>
</dbReference>
<dbReference type="Gene3D" id="1.10.357.10">
    <property type="entry name" value="Tetracycline Repressor, domain 2"/>
    <property type="match status" value="1"/>
</dbReference>
<dbReference type="PROSITE" id="PS50977">
    <property type="entry name" value="HTH_TETR_2"/>
    <property type="match status" value="1"/>
</dbReference>
<comment type="caution">
    <text evidence="4">The sequence shown here is derived from an EMBL/GenBank/DDBJ whole genome shotgun (WGS) entry which is preliminary data.</text>
</comment>
<dbReference type="SUPFAM" id="SSF48498">
    <property type="entry name" value="Tetracyclin repressor-like, C-terminal domain"/>
    <property type="match status" value="1"/>
</dbReference>
<dbReference type="PRINTS" id="PR00455">
    <property type="entry name" value="HTHTETR"/>
</dbReference>
<evidence type="ECO:0000256" key="2">
    <source>
        <dbReference type="PROSITE-ProRule" id="PRU00335"/>
    </source>
</evidence>
<dbReference type="OrthoDB" id="9780939at2"/>